<feature type="region of interest" description="Disordered" evidence="2">
    <location>
        <begin position="112"/>
        <end position="209"/>
    </location>
</feature>
<evidence type="ECO:0000256" key="2">
    <source>
        <dbReference type="SAM" id="MobiDB-lite"/>
    </source>
</evidence>
<comment type="caution">
    <text evidence="4">The sequence shown here is derived from an EMBL/GenBank/DDBJ whole genome shotgun (WGS) entry which is preliminary data.</text>
</comment>
<dbReference type="Pfam" id="PF00010">
    <property type="entry name" value="HLH"/>
    <property type="match status" value="1"/>
</dbReference>
<keyword evidence="1" id="KW-0175">Coiled coil</keyword>
<feature type="coiled-coil region" evidence="1">
    <location>
        <begin position="264"/>
        <end position="298"/>
    </location>
</feature>
<dbReference type="Proteomes" id="UP001283341">
    <property type="component" value="Unassembled WGS sequence"/>
</dbReference>
<sequence>MTSGYGYLNLANGGYNFSPYLSVDGLDSPNMDDTTYDYFSLPVTSLGSGGMVYSLHGSNRTNWPTPNSLSETPLTSPLPAMDSFPGGDFVPPDMWAGETDSESCDHDLFTSTTDAFPSPNSDFPPALKGTGSAGTSHQPADALYSPSSSGRGGSHKIQLRTASRKAKAASCNAARDSLSPTATSPGGRSHVKVEDDEALTSEERRARQSHNLVEKQYRNRLNAQFERLLAALPADQRDGTGIDSDSMLDAAASADKRLSKAEVLELATKRIRTLEKERERLQQEHGELMQNVDILTNAVARQGSAAR</sequence>
<evidence type="ECO:0000313" key="5">
    <source>
        <dbReference type="Proteomes" id="UP001283341"/>
    </source>
</evidence>
<dbReference type="SMART" id="SM00353">
    <property type="entry name" value="HLH"/>
    <property type="match status" value="1"/>
</dbReference>
<dbReference type="InterPro" id="IPR052099">
    <property type="entry name" value="Regulatory_TF_Diverse"/>
</dbReference>
<proteinExistence type="predicted"/>
<name>A0AAE0I5G3_9PEZI</name>
<dbReference type="PANTHER" id="PTHR47336:SF2">
    <property type="entry name" value="TRANSCRIPTION FACTOR HMS1-RELATED"/>
    <property type="match status" value="1"/>
</dbReference>
<dbReference type="PANTHER" id="PTHR47336">
    <property type="entry name" value="TRANSCRIPTION FACTOR HMS1-RELATED"/>
    <property type="match status" value="1"/>
</dbReference>
<evidence type="ECO:0000313" key="4">
    <source>
        <dbReference type="EMBL" id="KAK3318821.1"/>
    </source>
</evidence>
<dbReference type="CDD" id="cd11395">
    <property type="entry name" value="bHLHzip_SREBP_like"/>
    <property type="match status" value="1"/>
</dbReference>
<dbReference type="AlphaFoldDB" id="A0AAE0I5G3"/>
<feature type="compositionally biased region" description="Polar residues" evidence="2">
    <location>
        <begin position="112"/>
        <end position="121"/>
    </location>
</feature>
<dbReference type="PROSITE" id="PS50888">
    <property type="entry name" value="BHLH"/>
    <property type="match status" value="1"/>
</dbReference>
<evidence type="ECO:0000256" key="1">
    <source>
        <dbReference type="SAM" id="Coils"/>
    </source>
</evidence>
<dbReference type="InterPro" id="IPR036638">
    <property type="entry name" value="HLH_DNA-bd_sf"/>
</dbReference>
<feature type="compositionally biased region" description="Basic residues" evidence="2">
    <location>
        <begin position="153"/>
        <end position="167"/>
    </location>
</feature>
<dbReference type="GO" id="GO:0046983">
    <property type="term" value="F:protein dimerization activity"/>
    <property type="evidence" value="ECO:0007669"/>
    <property type="project" value="InterPro"/>
</dbReference>
<reference evidence="4" key="2">
    <citation type="submission" date="2023-06" db="EMBL/GenBank/DDBJ databases">
        <authorList>
            <consortium name="Lawrence Berkeley National Laboratory"/>
            <person name="Haridas S."/>
            <person name="Hensen N."/>
            <person name="Bonometti L."/>
            <person name="Westerberg I."/>
            <person name="Brannstrom I.O."/>
            <person name="Guillou S."/>
            <person name="Cros-Aarteil S."/>
            <person name="Calhoun S."/>
            <person name="Kuo A."/>
            <person name="Mondo S."/>
            <person name="Pangilinan J."/>
            <person name="Riley R."/>
            <person name="Labutti K."/>
            <person name="Andreopoulos B."/>
            <person name="Lipzen A."/>
            <person name="Chen C."/>
            <person name="Yanf M."/>
            <person name="Daum C."/>
            <person name="Ng V."/>
            <person name="Clum A."/>
            <person name="Steindorff A."/>
            <person name="Ohm R."/>
            <person name="Martin F."/>
            <person name="Silar P."/>
            <person name="Natvig D."/>
            <person name="Lalanne C."/>
            <person name="Gautier V."/>
            <person name="Ament-Velasquez S.L."/>
            <person name="Kruys A."/>
            <person name="Hutchinson M.I."/>
            <person name="Powell A.J."/>
            <person name="Barry K."/>
            <person name="Miller A.N."/>
            <person name="Grigoriev I.V."/>
            <person name="Debuchy R."/>
            <person name="Gladieux P."/>
            <person name="Thoren M.H."/>
            <person name="Johannesson H."/>
        </authorList>
    </citation>
    <scope>NUCLEOTIDE SEQUENCE</scope>
    <source>
        <strain evidence="4">CBS 118394</strain>
    </source>
</reference>
<protein>
    <recommendedName>
        <fullName evidence="3">BHLH domain-containing protein</fullName>
    </recommendedName>
</protein>
<accession>A0AAE0I5G3</accession>
<evidence type="ECO:0000259" key="3">
    <source>
        <dbReference type="PROSITE" id="PS50888"/>
    </source>
</evidence>
<gene>
    <name evidence="4" type="ORF">B0H66DRAFT_476034</name>
</gene>
<dbReference type="InterPro" id="IPR011598">
    <property type="entry name" value="bHLH_dom"/>
</dbReference>
<feature type="domain" description="BHLH" evidence="3">
    <location>
        <begin position="205"/>
        <end position="274"/>
    </location>
</feature>
<dbReference type="Gene3D" id="4.10.280.10">
    <property type="entry name" value="Helix-loop-helix DNA-binding domain"/>
    <property type="match status" value="1"/>
</dbReference>
<organism evidence="4 5">
    <name type="scientific">Apodospora peruviana</name>
    <dbReference type="NCBI Taxonomy" id="516989"/>
    <lineage>
        <taxon>Eukaryota</taxon>
        <taxon>Fungi</taxon>
        <taxon>Dikarya</taxon>
        <taxon>Ascomycota</taxon>
        <taxon>Pezizomycotina</taxon>
        <taxon>Sordariomycetes</taxon>
        <taxon>Sordariomycetidae</taxon>
        <taxon>Sordariales</taxon>
        <taxon>Lasiosphaeriaceae</taxon>
        <taxon>Apodospora</taxon>
    </lineage>
</organism>
<dbReference type="EMBL" id="JAUEDM010000004">
    <property type="protein sequence ID" value="KAK3318821.1"/>
    <property type="molecule type" value="Genomic_DNA"/>
</dbReference>
<dbReference type="SUPFAM" id="SSF47459">
    <property type="entry name" value="HLH, helix-loop-helix DNA-binding domain"/>
    <property type="match status" value="1"/>
</dbReference>
<keyword evidence="5" id="KW-1185">Reference proteome</keyword>
<reference evidence="4" key="1">
    <citation type="journal article" date="2023" name="Mol. Phylogenet. Evol.">
        <title>Genome-scale phylogeny and comparative genomics of the fungal order Sordariales.</title>
        <authorList>
            <person name="Hensen N."/>
            <person name="Bonometti L."/>
            <person name="Westerberg I."/>
            <person name="Brannstrom I.O."/>
            <person name="Guillou S."/>
            <person name="Cros-Aarteil S."/>
            <person name="Calhoun S."/>
            <person name="Haridas S."/>
            <person name="Kuo A."/>
            <person name="Mondo S."/>
            <person name="Pangilinan J."/>
            <person name="Riley R."/>
            <person name="LaButti K."/>
            <person name="Andreopoulos B."/>
            <person name="Lipzen A."/>
            <person name="Chen C."/>
            <person name="Yan M."/>
            <person name="Daum C."/>
            <person name="Ng V."/>
            <person name="Clum A."/>
            <person name="Steindorff A."/>
            <person name="Ohm R.A."/>
            <person name="Martin F."/>
            <person name="Silar P."/>
            <person name="Natvig D.O."/>
            <person name="Lalanne C."/>
            <person name="Gautier V."/>
            <person name="Ament-Velasquez S.L."/>
            <person name="Kruys A."/>
            <person name="Hutchinson M.I."/>
            <person name="Powell A.J."/>
            <person name="Barry K."/>
            <person name="Miller A.N."/>
            <person name="Grigoriev I.V."/>
            <person name="Debuchy R."/>
            <person name="Gladieux P."/>
            <person name="Hiltunen Thoren M."/>
            <person name="Johannesson H."/>
        </authorList>
    </citation>
    <scope>NUCLEOTIDE SEQUENCE</scope>
    <source>
        <strain evidence="4">CBS 118394</strain>
    </source>
</reference>